<dbReference type="Proteomes" id="UP000494216">
    <property type="component" value="Unassembled WGS sequence"/>
</dbReference>
<evidence type="ECO:0000313" key="1">
    <source>
        <dbReference type="EMBL" id="CAA9891723.1"/>
    </source>
</evidence>
<comment type="caution">
    <text evidence="1">The sequence shown here is derived from an EMBL/GenBank/DDBJ whole genome shotgun (WGS) entry which is preliminary data.</text>
</comment>
<dbReference type="AlphaFoldDB" id="A0A8S0WBH8"/>
<proteinExistence type="predicted"/>
<keyword evidence="2" id="KW-1185">Reference proteome</keyword>
<gene>
    <name evidence="1" type="ORF">METHB2_490029</name>
</gene>
<sequence length="64" mass="7324">MRISALALFAEGFRRGDFPETLKHLLGPDAPGLSAATISRLKRDYQDWNYMQIWCIENQAAYCC</sequence>
<organism evidence="1 2">
    <name type="scientific">Candidatus Methylobacter favarea</name>
    <dbReference type="NCBI Taxonomy" id="2707345"/>
    <lineage>
        <taxon>Bacteria</taxon>
        <taxon>Pseudomonadati</taxon>
        <taxon>Pseudomonadota</taxon>
        <taxon>Gammaproteobacteria</taxon>
        <taxon>Methylococcales</taxon>
        <taxon>Methylococcaceae</taxon>
        <taxon>Methylobacter</taxon>
    </lineage>
</organism>
<accession>A0A8S0WBH8</accession>
<reference evidence="1 2" key="1">
    <citation type="submission" date="2020-02" db="EMBL/GenBank/DDBJ databases">
        <authorList>
            <person name="Hogendoorn C."/>
        </authorList>
    </citation>
    <scope>NUCLEOTIDE SEQUENCE [LARGE SCALE GENOMIC DNA]</scope>
    <source>
        <strain evidence="1">METHB21</strain>
    </source>
</reference>
<dbReference type="EMBL" id="CADCXN010000079">
    <property type="protein sequence ID" value="CAA9891723.1"/>
    <property type="molecule type" value="Genomic_DNA"/>
</dbReference>
<evidence type="ECO:0000313" key="2">
    <source>
        <dbReference type="Proteomes" id="UP000494216"/>
    </source>
</evidence>
<name>A0A8S0WBH8_9GAMM</name>
<protein>
    <submittedName>
        <fullName evidence="1">Uncharacterized protein</fullName>
    </submittedName>
</protein>